<evidence type="ECO:0000313" key="1">
    <source>
        <dbReference type="EMBL" id="KAF9064261.1"/>
    </source>
</evidence>
<protein>
    <submittedName>
        <fullName evidence="1">Uncharacterized protein</fullName>
    </submittedName>
</protein>
<dbReference type="OrthoDB" id="3031270at2759"/>
<reference evidence="1" key="1">
    <citation type="submission" date="2020-11" db="EMBL/GenBank/DDBJ databases">
        <authorList>
            <consortium name="DOE Joint Genome Institute"/>
            <person name="Ahrendt S."/>
            <person name="Riley R."/>
            <person name="Andreopoulos W."/>
            <person name="Labutti K."/>
            <person name="Pangilinan J."/>
            <person name="Ruiz-Duenas F.J."/>
            <person name="Barrasa J.M."/>
            <person name="Sanchez-Garcia M."/>
            <person name="Camarero S."/>
            <person name="Miyauchi S."/>
            <person name="Serrano A."/>
            <person name="Linde D."/>
            <person name="Babiker R."/>
            <person name="Drula E."/>
            <person name="Ayuso-Fernandez I."/>
            <person name="Pacheco R."/>
            <person name="Padilla G."/>
            <person name="Ferreira P."/>
            <person name="Barriuso J."/>
            <person name="Kellner H."/>
            <person name="Castanera R."/>
            <person name="Alfaro M."/>
            <person name="Ramirez L."/>
            <person name="Pisabarro A.G."/>
            <person name="Kuo A."/>
            <person name="Tritt A."/>
            <person name="Lipzen A."/>
            <person name="He G."/>
            <person name="Yan M."/>
            <person name="Ng V."/>
            <person name="Cullen D."/>
            <person name="Martin F."/>
            <person name="Rosso M.-N."/>
            <person name="Henrissat B."/>
            <person name="Hibbett D."/>
            <person name="Martinez A.T."/>
            <person name="Grigoriev I.V."/>
        </authorList>
    </citation>
    <scope>NUCLEOTIDE SEQUENCE</scope>
    <source>
        <strain evidence="1">AH 40177</strain>
    </source>
</reference>
<proteinExistence type="predicted"/>
<dbReference type="AlphaFoldDB" id="A0A9P5U2T8"/>
<name>A0A9P5U2T8_9AGAR</name>
<organism evidence="1 2">
    <name type="scientific">Rhodocollybia butyracea</name>
    <dbReference type="NCBI Taxonomy" id="206335"/>
    <lineage>
        <taxon>Eukaryota</taxon>
        <taxon>Fungi</taxon>
        <taxon>Dikarya</taxon>
        <taxon>Basidiomycota</taxon>
        <taxon>Agaricomycotina</taxon>
        <taxon>Agaricomycetes</taxon>
        <taxon>Agaricomycetidae</taxon>
        <taxon>Agaricales</taxon>
        <taxon>Marasmiineae</taxon>
        <taxon>Omphalotaceae</taxon>
        <taxon>Rhodocollybia</taxon>
    </lineage>
</organism>
<dbReference type="Proteomes" id="UP000772434">
    <property type="component" value="Unassembled WGS sequence"/>
</dbReference>
<comment type="caution">
    <text evidence="1">The sequence shown here is derived from an EMBL/GenBank/DDBJ whole genome shotgun (WGS) entry which is preliminary data.</text>
</comment>
<sequence length="192" mass="21261">MALPSRLNVAQIPSTPVWEPTPGNQNFYTLADPLNQGFEQVEWDGRTPTPVVDRLGGIEAVLAGQPEVQGYNDELMEAYDLMETRGRAYGIGSSDSHSQKRGHFAAYNCGTTIVQELLDAKSFQRMASYQISVGSLHIGGIGACQQRSEPENVNPPQHYGKHFPRRCVQLWVQRVDVQTPRPAQLPSSFYGS</sequence>
<evidence type="ECO:0000313" key="2">
    <source>
        <dbReference type="Proteomes" id="UP000772434"/>
    </source>
</evidence>
<accession>A0A9P5U2T8</accession>
<keyword evidence="2" id="KW-1185">Reference proteome</keyword>
<dbReference type="EMBL" id="JADNRY010000127">
    <property type="protein sequence ID" value="KAF9064261.1"/>
    <property type="molecule type" value="Genomic_DNA"/>
</dbReference>
<gene>
    <name evidence="1" type="ORF">BDP27DRAFT_1426017</name>
</gene>